<feature type="transmembrane region" description="Helical" evidence="8">
    <location>
        <begin position="241"/>
        <end position="260"/>
    </location>
</feature>
<evidence type="ECO:0000256" key="3">
    <source>
        <dbReference type="ARBA" id="ARBA00022475"/>
    </source>
</evidence>
<proteinExistence type="inferred from homology"/>
<feature type="transmembrane region" description="Helical" evidence="8">
    <location>
        <begin position="76"/>
        <end position="96"/>
    </location>
</feature>
<keyword evidence="6 8" id="KW-0472">Membrane</keyword>
<dbReference type="EMBL" id="FOHB01000007">
    <property type="protein sequence ID" value="SES43333.1"/>
    <property type="molecule type" value="Genomic_DNA"/>
</dbReference>
<feature type="transmembrane region" description="Helical" evidence="8">
    <location>
        <begin position="326"/>
        <end position="344"/>
    </location>
</feature>
<dbReference type="AlphaFoldDB" id="A0A1H9XCF3"/>
<organism evidence="10 11">
    <name type="scientific">Pedococcus cremeus</name>
    <dbReference type="NCBI Taxonomy" id="587636"/>
    <lineage>
        <taxon>Bacteria</taxon>
        <taxon>Bacillati</taxon>
        <taxon>Actinomycetota</taxon>
        <taxon>Actinomycetes</taxon>
        <taxon>Micrococcales</taxon>
        <taxon>Intrasporangiaceae</taxon>
        <taxon>Pedococcus</taxon>
    </lineage>
</organism>
<evidence type="ECO:0000256" key="7">
    <source>
        <dbReference type="SAM" id="MobiDB-lite"/>
    </source>
</evidence>
<dbReference type="GO" id="GO:0009246">
    <property type="term" value="P:enterobacterial common antigen biosynthetic process"/>
    <property type="evidence" value="ECO:0007669"/>
    <property type="project" value="TreeGrafter"/>
</dbReference>
<dbReference type="PANTHER" id="PTHR40074">
    <property type="entry name" value="O-ACETYLTRANSFERASE WECH"/>
    <property type="match status" value="1"/>
</dbReference>
<feature type="transmembrane region" description="Helical" evidence="8">
    <location>
        <begin position="177"/>
        <end position="202"/>
    </location>
</feature>
<evidence type="ECO:0000256" key="6">
    <source>
        <dbReference type="ARBA" id="ARBA00023136"/>
    </source>
</evidence>
<name>A0A1H9XCF3_9MICO</name>
<accession>A0A1H9XCF3</accession>
<feature type="domain" description="Acyltransferase 3" evidence="9">
    <location>
        <begin position="33"/>
        <end position="377"/>
    </location>
</feature>
<gene>
    <name evidence="10" type="ORF">SAMN05216199_3606</name>
</gene>
<dbReference type="GO" id="GO:0016413">
    <property type="term" value="F:O-acetyltransferase activity"/>
    <property type="evidence" value="ECO:0007669"/>
    <property type="project" value="TreeGrafter"/>
</dbReference>
<feature type="transmembrane region" description="Helical" evidence="8">
    <location>
        <begin position="356"/>
        <end position="377"/>
    </location>
</feature>
<reference evidence="11" key="1">
    <citation type="submission" date="2016-10" db="EMBL/GenBank/DDBJ databases">
        <authorList>
            <person name="Varghese N."/>
            <person name="Submissions S."/>
        </authorList>
    </citation>
    <scope>NUCLEOTIDE SEQUENCE [LARGE SCALE GENOMIC DNA]</scope>
    <source>
        <strain evidence="11">CGMCC 1.6963</strain>
    </source>
</reference>
<evidence type="ECO:0000256" key="8">
    <source>
        <dbReference type="SAM" id="Phobius"/>
    </source>
</evidence>
<dbReference type="STRING" id="587636.SAMN05216199_3606"/>
<keyword evidence="4 8" id="KW-0812">Transmembrane</keyword>
<feature type="transmembrane region" description="Helical" evidence="8">
    <location>
        <begin position="148"/>
        <end position="170"/>
    </location>
</feature>
<keyword evidence="11" id="KW-1185">Reference proteome</keyword>
<feature type="transmembrane region" description="Helical" evidence="8">
    <location>
        <begin position="280"/>
        <end position="305"/>
    </location>
</feature>
<feature type="transmembrane region" description="Helical" evidence="8">
    <location>
        <begin position="214"/>
        <end position="234"/>
    </location>
</feature>
<keyword evidence="3" id="KW-1003">Cell membrane</keyword>
<sequence length="387" mass="41108">MDLRHPAGVTSPAATQPTSDPLEPASRVRDLAWTSYLRVAAIVGVVLIHVAGLSFVREELQGTPAWALGGALAYGSRWAVIVFVMVSGALLLTPPVDPDPRRFFRRRLGKVGIPLVVWHAAYIPLSAVRGDFTPRELLANLLEGRSYTALYFFWLILGLYAVTPLLWPVVASLRPRGLALAGTALAALPALDVVLRGLVAVLRDEPRVLPEPTLATQFVPYVGFFLLGHALRGVVLRGARLAALAVAFVGLLVQMVWQALTVESAVDTGAGHAPALLPALLPLSYQGLVVGLSAVAVFLLAHGLFRPGSVWAEPGRATAARRIGDLTFGVFAVHLLVFWLLAQLPGLDVEDGATSAAGVLLLSAAVVAVSFAVAWLLSRTPVLRRAV</sequence>
<feature type="transmembrane region" description="Helical" evidence="8">
    <location>
        <begin position="36"/>
        <end position="56"/>
    </location>
</feature>
<protein>
    <submittedName>
        <fullName evidence="10">Surface polysaccharide O-acyltransferase, integral membrane enzyme</fullName>
    </submittedName>
</protein>
<evidence type="ECO:0000259" key="9">
    <source>
        <dbReference type="Pfam" id="PF01757"/>
    </source>
</evidence>
<feature type="region of interest" description="Disordered" evidence="7">
    <location>
        <begin position="1"/>
        <end position="23"/>
    </location>
</feature>
<evidence type="ECO:0000256" key="5">
    <source>
        <dbReference type="ARBA" id="ARBA00022989"/>
    </source>
</evidence>
<dbReference type="InterPro" id="IPR002656">
    <property type="entry name" value="Acyl_transf_3_dom"/>
</dbReference>
<evidence type="ECO:0000256" key="2">
    <source>
        <dbReference type="ARBA" id="ARBA00007400"/>
    </source>
</evidence>
<comment type="similarity">
    <text evidence="2">Belongs to the acyltransferase 3 family.</text>
</comment>
<comment type="subcellular location">
    <subcellularLocation>
        <location evidence="1">Cell membrane</location>
        <topology evidence="1">Multi-pass membrane protein</topology>
    </subcellularLocation>
</comment>
<dbReference type="PANTHER" id="PTHR40074:SF2">
    <property type="entry name" value="O-ACETYLTRANSFERASE WECH"/>
    <property type="match status" value="1"/>
</dbReference>
<dbReference type="GO" id="GO:0005886">
    <property type="term" value="C:plasma membrane"/>
    <property type="evidence" value="ECO:0007669"/>
    <property type="project" value="UniProtKB-SubCell"/>
</dbReference>
<dbReference type="Pfam" id="PF01757">
    <property type="entry name" value="Acyl_transf_3"/>
    <property type="match status" value="1"/>
</dbReference>
<dbReference type="Proteomes" id="UP000199019">
    <property type="component" value="Unassembled WGS sequence"/>
</dbReference>
<evidence type="ECO:0000313" key="11">
    <source>
        <dbReference type="Proteomes" id="UP000199019"/>
    </source>
</evidence>
<evidence type="ECO:0000256" key="1">
    <source>
        <dbReference type="ARBA" id="ARBA00004651"/>
    </source>
</evidence>
<keyword evidence="5 8" id="KW-1133">Transmembrane helix</keyword>
<evidence type="ECO:0000313" key="10">
    <source>
        <dbReference type="EMBL" id="SES43333.1"/>
    </source>
</evidence>
<keyword evidence="10" id="KW-0808">Transferase</keyword>
<keyword evidence="10" id="KW-0012">Acyltransferase</keyword>
<evidence type="ECO:0000256" key="4">
    <source>
        <dbReference type="ARBA" id="ARBA00022692"/>
    </source>
</evidence>
<feature type="transmembrane region" description="Helical" evidence="8">
    <location>
        <begin position="108"/>
        <end position="128"/>
    </location>
</feature>